<dbReference type="InterPro" id="IPR050190">
    <property type="entry name" value="UPF0213_domain"/>
</dbReference>
<dbReference type="InterPro" id="IPR000305">
    <property type="entry name" value="GIY-YIG_endonuc"/>
</dbReference>
<dbReference type="PANTHER" id="PTHR34477:SF1">
    <property type="entry name" value="UPF0213 PROTEIN YHBQ"/>
    <property type="match status" value="1"/>
</dbReference>
<protein>
    <submittedName>
        <fullName evidence="3">Excinuclease ABC subunit C</fullName>
    </submittedName>
</protein>
<feature type="domain" description="GIY-YIG" evidence="2">
    <location>
        <begin position="1"/>
        <end position="77"/>
    </location>
</feature>
<dbReference type="PROSITE" id="PS50164">
    <property type="entry name" value="GIY_YIG"/>
    <property type="match status" value="1"/>
</dbReference>
<dbReference type="Gene3D" id="3.40.1440.10">
    <property type="entry name" value="GIY-YIG endonuclease"/>
    <property type="match status" value="1"/>
</dbReference>
<dbReference type="SMART" id="SM00465">
    <property type="entry name" value="GIYc"/>
    <property type="match status" value="1"/>
</dbReference>
<dbReference type="PANTHER" id="PTHR34477">
    <property type="entry name" value="UPF0213 PROTEIN YHBQ"/>
    <property type="match status" value="1"/>
</dbReference>
<dbReference type="InterPro" id="IPR035901">
    <property type="entry name" value="GIY-YIG_endonuc_sf"/>
</dbReference>
<reference evidence="3 4" key="1">
    <citation type="journal article" date="2016" name="Nat. Commun.">
        <title>Thousands of microbial genomes shed light on interconnected biogeochemical processes in an aquifer system.</title>
        <authorList>
            <person name="Anantharaman K."/>
            <person name="Brown C.T."/>
            <person name="Hug L.A."/>
            <person name="Sharon I."/>
            <person name="Castelle C.J."/>
            <person name="Probst A.J."/>
            <person name="Thomas B.C."/>
            <person name="Singh A."/>
            <person name="Wilkins M.J."/>
            <person name="Karaoz U."/>
            <person name="Brodie E.L."/>
            <person name="Williams K.H."/>
            <person name="Hubbard S.S."/>
            <person name="Banfield J.F."/>
        </authorList>
    </citation>
    <scope>NUCLEOTIDE SEQUENCE [LARGE SCALE GENOMIC DNA]</scope>
</reference>
<proteinExistence type="inferred from homology"/>
<organism evidence="3 4">
    <name type="scientific">Candidatus Campbellbacteria bacterium RIFCSPHIGHO2_12_FULL_35_10</name>
    <dbReference type="NCBI Taxonomy" id="1797578"/>
    <lineage>
        <taxon>Bacteria</taxon>
        <taxon>Candidatus Campbelliibacteriota</taxon>
    </lineage>
</organism>
<dbReference type="Pfam" id="PF01541">
    <property type="entry name" value="GIY-YIG"/>
    <property type="match status" value="1"/>
</dbReference>
<comment type="caution">
    <text evidence="3">The sequence shown here is derived from an EMBL/GenBank/DDBJ whole genome shotgun (WGS) entry which is preliminary data.</text>
</comment>
<dbReference type="AlphaFoldDB" id="A0A1F5EPR3"/>
<gene>
    <name evidence="3" type="ORF">A3E89_01620</name>
</gene>
<dbReference type="CDD" id="cd10449">
    <property type="entry name" value="GIY-YIG_SLX1_like"/>
    <property type="match status" value="1"/>
</dbReference>
<dbReference type="SUPFAM" id="SSF82771">
    <property type="entry name" value="GIY-YIG endonuclease"/>
    <property type="match status" value="1"/>
</dbReference>
<evidence type="ECO:0000256" key="1">
    <source>
        <dbReference type="ARBA" id="ARBA00007435"/>
    </source>
</evidence>
<accession>A0A1F5EPR3</accession>
<name>A0A1F5EPR3_9BACT</name>
<sequence length="86" mass="9951">MFYTYIIKSKKDGNLYTGATSDIRKRFKLHNEDEVKSTKGRGPFVLIYYEACLSRGDAFAREKYLKTGAGKKFIKNRLKRFLSLTG</sequence>
<dbReference type="Proteomes" id="UP000185891">
    <property type="component" value="Unassembled WGS sequence"/>
</dbReference>
<evidence type="ECO:0000259" key="2">
    <source>
        <dbReference type="PROSITE" id="PS50164"/>
    </source>
</evidence>
<evidence type="ECO:0000313" key="3">
    <source>
        <dbReference type="EMBL" id="OGD69194.1"/>
    </source>
</evidence>
<evidence type="ECO:0000313" key="4">
    <source>
        <dbReference type="Proteomes" id="UP000185891"/>
    </source>
</evidence>
<comment type="similarity">
    <text evidence="1">Belongs to the UPF0213 family.</text>
</comment>
<dbReference type="EMBL" id="MFAA01000013">
    <property type="protein sequence ID" value="OGD69194.1"/>
    <property type="molecule type" value="Genomic_DNA"/>
</dbReference>